<dbReference type="InterPro" id="IPR000834">
    <property type="entry name" value="Peptidase_M14"/>
</dbReference>
<evidence type="ECO:0000313" key="2">
    <source>
        <dbReference type="EMBL" id="EID72231.1"/>
    </source>
</evidence>
<dbReference type="SUPFAM" id="SSF53187">
    <property type="entry name" value="Zn-dependent exopeptidases"/>
    <property type="match status" value="1"/>
</dbReference>
<dbReference type="Gene3D" id="3.40.630.10">
    <property type="entry name" value="Zn peptidases"/>
    <property type="match status" value="1"/>
</dbReference>
<dbReference type="CDD" id="cd06239">
    <property type="entry name" value="M14-like"/>
    <property type="match status" value="1"/>
</dbReference>
<keyword evidence="2" id="KW-0378">Hydrolase</keyword>
<dbReference type="EMBL" id="AJJU01000037">
    <property type="protein sequence ID" value="EID72231.1"/>
    <property type="molecule type" value="Genomic_DNA"/>
</dbReference>
<evidence type="ECO:0000313" key="3">
    <source>
        <dbReference type="Proteomes" id="UP000005938"/>
    </source>
</evidence>
<keyword evidence="3" id="KW-1185">Reference proteome</keyword>
<protein>
    <submittedName>
        <fullName evidence="2">Putative Metallocarboxypeptidase D</fullName>
    </submittedName>
</protein>
<dbReference type="eggNOG" id="COG2866">
    <property type="taxonomic scope" value="Bacteria"/>
</dbReference>
<sequence>MIQFKEERLFGRYITFEHITPILYEYGFIPELLGESVNKVPIYMYKLGTGPKKLLLWSQMHGNESTTTKALIDFMNRCRLDVSFSGDLLDRCTLYIIPMLNPDGSKAYTRINANQVDLNRDALDLTQPESKILRAIYDQIKPDFCFNLHDQRTIFSVGETSYPATVSFLAPAAEESRSITPSRAKAMEVIVKMNEQLQELIPNQVGRYDDGFNINCVGDMFTSLNTPTILFEAGHYNLDYERDTTRVYIYEALVTAITYIAFNDVNGVGVDSYFEIPENGKNFVDILLYDDVTGMQSNVGILFKEILQNNSIVFMPTLEKIGNLQGFYGHKETSLSSVGVKEVSENVFGQDLLWEILTKIQQNQRYLKI</sequence>
<organism evidence="2 3">
    <name type="scientific">Imtechella halotolerans K1</name>
    <dbReference type="NCBI Taxonomy" id="946077"/>
    <lineage>
        <taxon>Bacteria</taxon>
        <taxon>Pseudomonadati</taxon>
        <taxon>Bacteroidota</taxon>
        <taxon>Flavobacteriia</taxon>
        <taxon>Flavobacteriales</taxon>
        <taxon>Flavobacteriaceae</taxon>
        <taxon>Imtechella</taxon>
    </lineage>
</organism>
<keyword evidence="2" id="KW-0121">Carboxypeptidase</keyword>
<dbReference type="Proteomes" id="UP000005938">
    <property type="component" value="Unassembled WGS sequence"/>
</dbReference>
<evidence type="ECO:0000259" key="1">
    <source>
        <dbReference type="Pfam" id="PF00246"/>
    </source>
</evidence>
<accession>I0W765</accession>
<name>I0W765_9FLAO</name>
<keyword evidence="2" id="KW-0645">Protease</keyword>
<gene>
    <name evidence="2" type="ORF">W5A_12026</name>
</gene>
<dbReference type="GO" id="GO:0004181">
    <property type="term" value="F:metallocarboxypeptidase activity"/>
    <property type="evidence" value="ECO:0007669"/>
    <property type="project" value="InterPro"/>
</dbReference>
<dbReference type="STRING" id="946077.W5A_12026"/>
<dbReference type="PATRIC" id="fig|946077.3.peg.2428"/>
<reference evidence="2 3" key="1">
    <citation type="journal article" date="2012" name="J. Bacteriol.">
        <title>Genome Sequence of the Halotolerant Bacterium Imtechella halotolerans K1T.</title>
        <authorList>
            <person name="Kumar S."/>
            <person name="Vikram S."/>
            <person name="Subramanian S."/>
            <person name="Raghava G.P."/>
            <person name="Pinnaka A.K."/>
        </authorList>
    </citation>
    <scope>NUCLEOTIDE SEQUENCE [LARGE SCALE GENOMIC DNA]</scope>
    <source>
        <strain evidence="2 3">K1</strain>
    </source>
</reference>
<dbReference type="RefSeq" id="WP_008241026.1">
    <property type="nucleotide sequence ID" value="NZ_AJJU01000037.1"/>
</dbReference>
<dbReference type="GO" id="GO:0006508">
    <property type="term" value="P:proteolysis"/>
    <property type="evidence" value="ECO:0007669"/>
    <property type="project" value="InterPro"/>
</dbReference>
<proteinExistence type="predicted"/>
<dbReference type="Pfam" id="PF00246">
    <property type="entry name" value="Peptidase_M14"/>
    <property type="match status" value="1"/>
</dbReference>
<comment type="caution">
    <text evidence="2">The sequence shown here is derived from an EMBL/GenBank/DDBJ whole genome shotgun (WGS) entry which is preliminary data.</text>
</comment>
<feature type="domain" description="Peptidase M14" evidence="1">
    <location>
        <begin position="33"/>
        <end position="121"/>
    </location>
</feature>
<dbReference type="GO" id="GO:0008270">
    <property type="term" value="F:zinc ion binding"/>
    <property type="evidence" value="ECO:0007669"/>
    <property type="project" value="InterPro"/>
</dbReference>
<dbReference type="OrthoDB" id="1119199at2"/>
<dbReference type="AlphaFoldDB" id="I0W765"/>